<dbReference type="EMBL" id="MLFT02000006">
    <property type="protein sequence ID" value="PHT44587.1"/>
    <property type="molecule type" value="Genomic_DNA"/>
</dbReference>
<dbReference type="PANTHER" id="PTHR15140:SF52">
    <property type="entry name" value="LATE BLIGHT RESISTANCE PROTEIN HOMOLOG R1A-4"/>
    <property type="match status" value="1"/>
</dbReference>
<gene>
    <name evidence="1" type="ORF">CQW23_13745</name>
</gene>
<protein>
    <submittedName>
        <fullName evidence="1">Uncharacterized protein</fullName>
    </submittedName>
</protein>
<dbReference type="Proteomes" id="UP000224567">
    <property type="component" value="Unassembled WGS sequence"/>
</dbReference>
<reference evidence="2" key="2">
    <citation type="journal article" date="2017" name="J. Anim. Genet.">
        <title>Multiple reference genome sequences of hot pepper reveal the massive evolution of plant disease resistance genes by retroduplication.</title>
        <authorList>
            <person name="Kim S."/>
            <person name="Park J."/>
            <person name="Yeom S.-I."/>
            <person name="Kim Y.-M."/>
            <person name="Seo E."/>
            <person name="Kim K.-T."/>
            <person name="Kim M.-S."/>
            <person name="Lee J.M."/>
            <person name="Cheong K."/>
            <person name="Shin H.-S."/>
            <person name="Kim S.-B."/>
            <person name="Han K."/>
            <person name="Lee J."/>
            <person name="Park M."/>
            <person name="Lee H.-A."/>
            <person name="Lee H.-Y."/>
            <person name="Lee Y."/>
            <person name="Oh S."/>
            <person name="Lee J.H."/>
            <person name="Choi E."/>
            <person name="Choi E."/>
            <person name="Lee S.E."/>
            <person name="Jeon J."/>
            <person name="Kim H."/>
            <person name="Choi G."/>
            <person name="Song H."/>
            <person name="Lee J."/>
            <person name="Lee S.-C."/>
            <person name="Kwon J.-K."/>
            <person name="Lee H.-Y."/>
            <person name="Koo N."/>
            <person name="Hong Y."/>
            <person name="Kim R.W."/>
            <person name="Kang W.-H."/>
            <person name="Huh J.H."/>
            <person name="Kang B.-C."/>
            <person name="Yang T.-J."/>
            <person name="Lee Y.-H."/>
            <person name="Bennetzen J.L."/>
            <person name="Choi D."/>
        </authorList>
    </citation>
    <scope>NUCLEOTIDE SEQUENCE [LARGE SCALE GENOMIC DNA]</scope>
    <source>
        <strain evidence="2">cv. PBC81</strain>
    </source>
</reference>
<evidence type="ECO:0000313" key="2">
    <source>
        <dbReference type="Proteomes" id="UP000224567"/>
    </source>
</evidence>
<dbReference type="PANTHER" id="PTHR15140">
    <property type="entry name" value="TUBULIN-SPECIFIC CHAPERONE E"/>
    <property type="match status" value="1"/>
</dbReference>
<keyword evidence="2" id="KW-1185">Reference proteome</keyword>
<evidence type="ECO:0000313" key="1">
    <source>
        <dbReference type="EMBL" id="PHT44587.1"/>
    </source>
</evidence>
<name>A0A2G2WH55_CAPBA</name>
<dbReference type="AlphaFoldDB" id="A0A2G2WH55"/>
<dbReference type="OrthoDB" id="1301295at2759"/>
<accession>A0A2G2WH55</accession>
<reference evidence="1 2" key="1">
    <citation type="journal article" date="2017" name="Genome Biol.">
        <title>New reference genome sequences of hot pepper reveal the massive evolution of plant disease-resistance genes by retroduplication.</title>
        <authorList>
            <person name="Kim S."/>
            <person name="Park J."/>
            <person name="Yeom S.I."/>
            <person name="Kim Y.M."/>
            <person name="Seo E."/>
            <person name="Kim K.T."/>
            <person name="Kim M.S."/>
            <person name="Lee J.M."/>
            <person name="Cheong K."/>
            <person name="Shin H.S."/>
            <person name="Kim S.B."/>
            <person name="Han K."/>
            <person name="Lee J."/>
            <person name="Park M."/>
            <person name="Lee H.A."/>
            <person name="Lee H.Y."/>
            <person name="Lee Y."/>
            <person name="Oh S."/>
            <person name="Lee J.H."/>
            <person name="Choi E."/>
            <person name="Choi E."/>
            <person name="Lee S.E."/>
            <person name="Jeon J."/>
            <person name="Kim H."/>
            <person name="Choi G."/>
            <person name="Song H."/>
            <person name="Lee J."/>
            <person name="Lee S.C."/>
            <person name="Kwon J.K."/>
            <person name="Lee H.Y."/>
            <person name="Koo N."/>
            <person name="Hong Y."/>
            <person name="Kim R.W."/>
            <person name="Kang W.H."/>
            <person name="Huh J.H."/>
            <person name="Kang B.C."/>
            <person name="Yang T.J."/>
            <person name="Lee Y.H."/>
            <person name="Bennetzen J.L."/>
            <person name="Choi D."/>
        </authorList>
    </citation>
    <scope>NUCLEOTIDE SEQUENCE [LARGE SCALE GENOMIC DNA]</scope>
    <source>
        <strain evidence="2">cv. PBC81</strain>
    </source>
</reference>
<proteinExistence type="predicted"/>
<comment type="caution">
    <text evidence="1">The sequence shown here is derived from an EMBL/GenBank/DDBJ whole genome shotgun (WGS) entry which is preliminary data.</text>
</comment>
<organism evidence="1 2">
    <name type="scientific">Capsicum baccatum</name>
    <name type="common">Peruvian pepper</name>
    <dbReference type="NCBI Taxonomy" id="33114"/>
    <lineage>
        <taxon>Eukaryota</taxon>
        <taxon>Viridiplantae</taxon>
        <taxon>Streptophyta</taxon>
        <taxon>Embryophyta</taxon>
        <taxon>Tracheophyta</taxon>
        <taxon>Spermatophyta</taxon>
        <taxon>Magnoliopsida</taxon>
        <taxon>eudicotyledons</taxon>
        <taxon>Gunneridae</taxon>
        <taxon>Pentapetalae</taxon>
        <taxon>asterids</taxon>
        <taxon>lamiids</taxon>
        <taxon>Solanales</taxon>
        <taxon>Solanaceae</taxon>
        <taxon>Solanoideae</taxon>
        <taxon>Capsiceae</taxon>
        <taxon>Capsicum</taxon>
    </lineage>
</organism>
<sequence>MLEEILPSFGDICSLKIIKLVKSPQLEDSVVEIKQHVEDITGEDKLQILGEFSIVFLLRNQIYACCLRCVCVVNLRHQESSTDKHLETGVERLLFLMIKMLMLHLASCATAQHGYRPPSLMSTLLLFLCQEYSRYPLLILTIRSIESFWGGTFKSIKYRIDELDEEKSVI</sequence>